<accession>A0AC61RUE1</accession>
<dbReference type="EMBL" id="SRYA01000028">
    <property type="protein sequence ID" value="TGY95515.1"/>
    <property type="molecule type" value="Genomic_DNA"/>
</dbReference>
<comment type="caution">
    <text evidence="1">The sequence shown here is derived from an EMBL/GenBank/DDBJ whole genome shotgun (WGS) entry which is preliminary data.</text>
</comment>
<organism evidence="1 2">
    <name type="scientific">Petralouisia muris</name>
    <dbReference type="NCBI Taxonomy" id="3032872"/>
    <lineage>
        <taxon>Bacteria</taxon>
        <taxon>Bacillati</taxon>
        <taxon>Bacillota</taxon>
        <taxon>Clostridia</taxon>
        <taxon>Lachnospirales</taxon>
        <taxon>Lachnospiraceae</taxon>
        <taxon>Petralouisia</taxon>
    </lineage>
</organism>
<proteinExistence type="predicted"/>
<evidence type="ECO:0000313" key="2">
    <source>
        <dbReference type="Proteomes" id="UP000304953"/>
    </source>
</evidence>
<reference evidence="1" key="1">
    <citation type="submission" date="2019-04" db="EMBL/GenBank/DDBJ databases">
        <title>Microbes associate with the intestines of laboratory mice.</title>
        <authorList>
            <person name="Navarre W."/>
            <person name="Wong E."/>
            <person name="Huang K."/>
            <person name="Tropini C."/>
            <person name="Ng K."/>
            <person name="Yu B."/>
        </authorList>
    </citation>
    <scope>NUCLEOTIDE SEQUENCE</scope>
    <source>
        <strain evidence="1">NM01_1-7b</strain>
    </source>
</reference>
<dbReference type="Proteomes" id="UP000304953">
    <property type="component" value="Unassembled WGS sequence"/>
</dbReference>
<sequence length="113" mass="12772">MAAPGVSVDEILEWQEIAYDAFLKQALKEEWNRMNQKTLIVYKSTTGFTRKYAKLAGKETGSKVIEYQKATAKLVSGYDTAVFGSRAHAGRMNGYHRIKKMFQKSGAKQMVFP</sequence>
<evidence type="ECO:0000313" key="1">
    <source>
        <dbReference type="EMBL" id="TGY95515.1"/>
    </source>
</evidence>
<gene>
    <name evidence="1" type="ORF">E5329_14600</name>
</gene>
<protein>
    <submittedName>
        <fullName evidence="1">Flavodoxin family protein</fullName>
    </submittedName>
</protein>
<keyword evidence="2" id="KW-1185">Reference proteome</keyword>
<name>A0AC61RUE1_9FIRM</name>